<evidence type="ECO:0000256" key="2">
    <source>
        <dbReference type="SAM" id="MobiDB-lite"/>
    </source>
</evidence>
<dbReference type="SUPFAM" id="SSF57756">
    <property type="entry name" value="Retrovirus zinc finger-like domains"/>
    <property type="match status" value="1"/>
</dbReference>
<feature type="region of interest" description="Disordered" evidence="2">
    <location>
        <begin position="65"/>
        <end position="119"/>
    </location>
</feature>
<sequence length="200" mass="22579">MARYADQFAEARATTSSFVTQKPVGFDRKPQFNCQQQSRSQGTPGSQRGQCYVCGRYGHKAVECTSGTYTPNRQSSDIHKGKDESKQVRFCDDNRNSNHYNNRNRVPSPMRYSPSFRDRDRNYGNQWQGRNRQGSSVVEAQKHVSHVNDLGTDSRPCVLTWSYISEGPVGITTPMFNTTTVPKFQDHSPEGFHGGDTGEK</sequence>
<feature type="domain" description="CCHC-type" evidence="3">
    <location>
        <begin position="51"/>
        <end position="66"/>
    </location>
</feature>
<evidence type="ECO:0000256" key="1">
    <source>
        <dbReference type="PROSITE-ProRule" id="PRU00047"/>
    </source>
</evidence>
<dbReference type="GO" id="GO:0003676">
    <property type="term" value="F:nucleic acid binding"/>
    <property type="evidence" value="ECO:0007669"/>
    <property type="project" value="InterPro"/>
</dbReference>
<evidence type="ECO:0000313" key="4">
    <source>
        <dbReference type="EnsemblMetazoa" id="G23.1:cds"/>
    </source>
</evidence>
<dbReference type="InterPro" id="IPR001878">
    <property type="entry name" value="Znf_CCHC"/>
</dbReference>
<feature type="compositionally biased region" description="Polar residues" evidence="2">
    <location>
        <begin position="32"/>
        <end position="49"/>
    </location>
</feature>
<evidence type="ECO:0000259" key="3">
    <source>
        <dbReference type="PROSITE" id="PS50158"/>
    </source>
</evidence>
<feature type="region of interest" description="Disordered" evidence="2">
    <location>
        <begin position="21"/>
        <end position="49"/>
    </location>
</feature>
<feature type="region of interest" description="Disordered" evidence="2">
    <location>
        <begin position="181"/>
        <end position="200"/>
    </location>
</feature>
<organism evidence="4 5">
    <name type="scientific">Magallana gigas</name>
    <name type="common">Pacific oyster</name>
    <name type="synonym">Crassostrea gigas</name>
    <dbReference type="NCBI Taxonomy" id="29159"/>
    <lineage>
        <taxon>Eukaryota</taxon>
        <taxon>Metazoa</taxon>
        <taxon>Spiralia</taxon>
        <taxon>Lophotrochozoa</taxon>
        <taxon>Mollusca</taxon>
        <taxon>Bivalvia</taxon>
        <taxon>Autobranchia</taxon>
        <taxon>Pteriomorphia</taxon>
        <taxon>Ostreida</taxon>
        <taxon>Ostreoidea</taxon>
        <taxon>Ostreidae</taxon>
        <taxon>Magallana</taxon>
    </lineage>
</organism>
<evidence type="ECO:0000313" key="5">
    <source>
        <dbReference type="Proteomes" id="UP000005408"/>
    </source>
</evidence>
<dbReference type="InterPro" id="IPR036875">
    <property type="entry name" value="Znf_CCHC_sf"/>
</dbReference>
<dbReference type="GO" id="GO:0008270">
    <property type="term" value="F:zinc ion binding"/>
    <property type="evidence" value="ECO:0007669"/>
    <property type="project" value="UniProtKB-KW"/>
</dbReference>
<reference evidence="4" key="1">
    <citation type="submission" date="2022-08" db="UniProtKB">
        <authorList>
            <consortium name="EnsemblMetazoa"/>
        </authorList>
    </citation>
    <scope>IDENTIFICATION</scope>
    <source>
        <strain evidence="4">05x7-T-G4-1.051#20</strain>
    </source>
</reference>
<keyword evidence="5" id="KW-1185">Reference proteome</keyword>
<keyword evidence="1" id="KW-0862">Zinc</keyword>
<accession>A0A8W8K9R6</accession>
<dbReference type="Pfam" id="PF00098">
    <property type="entry name" value="zf-CCHC"/>
    <property type="match status" value="1"/>
</dbReference>
<dbReference type="Gene3D" id="4.10.60.10">
    <property type="entry name" value="Zinc finger, CCHC-type"/>
    <property type="match status" value="1"/>
</dbReference>
<feature type="compositionally biased region" description="Polar residues" evidence="2">
    <location>
        <begin position="65"/>
        <end position="75"/>
    </location>
</feature>
<feature type="compositionally biased region" description="Basic and acidic residues" evidence="2">
    <location>
        <begin position="76"/>
        <end position="96"/>
    </location>
</feature>
<name>A0A8W8K9R6_MAGGI</name>
<protein>
    <recommendedName>
        <fullName evidence="3">CCHC-type domain-containing protein</fullName>
    </recommendedName>
</protein>
<dbReference type="EnsemblMetazoa" id="G23.1">
    <property type="protein sequence ID" value="G23.1:cds"/>
    <property type="gene ID" value="G23"/>
</dbReference>
<dbReference type="SMART" id="SM00343">
    <property type="entry name" value="ZnF_C2HC"/>
    <property type="match status" value="1"/>
</dbReference>
<dbReference type="PROSITE" id="PS50158">
    <property type="entry name" value="ZF_CCHC"/>
    <property type="match status" value="1"/>
</dbReference>
<proteinExistence type="predicted"/>
<keyword evidence="1" id="KW-0479">Metal-binding</keyword>
<dbReference type="Proteomes" id="UP000005408">
    <property type="component" value="Unassembled WGS sequence"/>
</dbReference>
<dbReference type="AlphaFoldDB" id="A0A8W8K9R6"/>
<keyword evidence="1" id="KW-0863">Zinc-finger</keyword>